<dbReference type="NCBIfam" id="TIGR00177">
    <property type="entry name" value="molyb_syn"/>
    <property type="match status" value="1"/>
</dbReference>
<comment type="caution">
    <text evidence="3">The sequence shown here is derived from an EMBL/GenBank/DDBJ whole genome shotgun (WGS) entry which is preliminary data.</text>
</comment>
<dbReference type="PANTHER" id="PTHR13939">
    <property type="entry name" value="NICOTINAMIDE-NUCLEOTIDE AMIDOHYDROLASE PNCC"/>
    <property type="match status" value="1"/>
</dbReference>
<dbReference type="NCBIfam" id="NF001813">
    <property type="entry name" value="PRK00549.1"/>
    <property type="match status" value="1"/>
</dbReference>
<protein>
    <recommendedName>
        <fullName evidence="1">Putative competence-damage inducible protein</fullName>
    </recommendedName>
</protein>
<proteinExistence type="inferred from homology"/>
<dbReference type="RefSeq" id="WP_249300514.1">
    <property type="nucleotide sequence ID" value="NZ_JACRSP010000003.1"/>
</dbReference>
<dbReference type="SMART" id="SM00852">
    <property type="entry name" value="MoCF_biosynth"/>
    <property type="match status" value="1"/>
</dbReference>
<dbReference type="InterPro" id="IPR008135">
    <property type="entry name" value="Competence-induced_CinA"/>
</dbReference>
<dbReference type="InterPro" id="IPR050101">
    <property type="entry name" value="CinA"/>
</dbReference>
<gene>
    <name evidence="1" type="primary">cinA</name>
    <name evidence="3" type="ORF">H8695_08275</name>
</gene>
<dbReference type="Gene3D" id="3.90.950.20">
    <property type="entry name" value="CinA-like"/>
    <property type="match status" value="1"/>
</dbReference>
<dbReference type="Pfam" id="PF02464">
    <property type="entry name" value="CinA"/>
    <property type="match status" value="1"/>
</dbReference>
<dbReference type="InterPro" id="IPR001453">
    <property type="entry name" value="MoaB/Mog_dom"/>
</dbReference>
<dbReference type="InterPro" id="IPR041424">
    <property type="entry name" value="CinA_KH"/>
</dbReference>
<dbReference type="Proteomes" id="UP000620366">
    <property type="component" value="Unassembled WGS sequence"/>
</dbReference>
<comment type="similarity">
    <text evidence="1">Belongs to the CinA family.</text>
</comment>
<evidence type="ECO:0000256" key="1">
    <source>
        <dbReference type="HAMAP-Rule" id="MF_00226"/>
    </source>
</evidence>
<dbReference type="NCBIfam" id="TIGR00200">
    <property type="entry name" value="cinA_nterm"/>
    <property type="match status" value="1"/>
</dbReference>
<dbReference type="SUPFAM" id="SSF53218">
    <property type="entry name" value="Molybdenum cofactor biosynthesis proteins"/>
    <property type="match status" value="1"/>
</dbReference>
<evidence type="ECO:0000259" key="2">
    <source>
        <dbReference type="SMART" id="SM00852"/>
    </source>
</evidence>
<accession>A0A926DDM4</accession>
<evidence type="ECO:0000313" key="4">
    <source>
        <dbReference type="Proteomes" id="UP000620366"/>
    </source>
</evidence>
<dbReference type="PANTHER" id="PTHR13939:SF0">
    <property type="entry name" value="NMN AMIDOHYDROLASE-LIKE PROTEIN YFAY"/>
    <property type="match status" value="1"/>
</dbReference>
<dbReference type="InterPro" id="IPR036653">
    <property type="entry name" value="CinA-like_C"/>
</dbReference>
<dbReference type="Gene3D" id="3.40.980.10">
    <property type="entry name" value="MoaB/Mog-like domain"/>
    <property type="match status" value="1"/>
</dbReference>
<dbReference type="InterPro" id="IPR008136">
    <property type="entry name" value="CinA_C"/>
</dbReference>
<dbReference type="NCBIfam" id="TIGR00199">
    <property type="entry name" value="PncC_domain"/>
    <property type="match status" value="1"/>
</dbReference>
<sequence length="415" mass="44469">MNAEILAVGTELLLGNILNTNARYLSERLPEAGINVYYQSVCGDNPQRLKETLSLALSRSDMVITTGGLGPTYDDLTKETVAEALGLRLVLHEPSLRLIEQYMASLGREMTPIQRKQAMQPEGATVFRNDWGTAPACAVEARGKVVILLPGPPREMEPLFEHCVLPWLAKFSEGVLLSHTVHIFGVGEAEVEERLSHLLRDSVNPTVAPYAKQGEVQLRVSAKAGTREAAEALIAPAIEAVRAELGDHVYGIDVGSLQAAVVALLRERGLKLATAESCTAGLLSKRITEIPGASEVFECGVTSYANRIKHELLGVSEQTLREFGAVSEPVACQMAEGVRRLAGADIGVGITGLAGPGGGSTEKPVGLVYVALSTAGGTEAKRLMLARVNPDRENIRYLASSNALDMVRRALMKQN</sequence>
<dbReference type="Pfam" id="PF18146">
    <property type="entry name" value="CinA_KH"/>
    <property type="match status" value="1"/>
</dbReference>
<dbReference type="InterPro" id="IPR036425">
    <property type="entry name" value="MoaB/Mog-like_dom_sf"/>
</dbReference>
<dbReference type="AlphaFoldDB" id="A0A926DDM4"/>
<dbReference type="PIRSF" id="PIRSF006728">
    <property type="entry name" value="CinA"/>
    <property type="match status" value="1"/>
</dbReference>
<keyword evidence="4" id="KW-1185">Reference proteome</keyword>
<dbReference type="HAMAP" id="MF_00226_B">
    <property type="entry name" value="CinA_B"/>
    <property type="match status" value="1"/>
</dbReference>
<feature type="domain" description="MoaB/Mog" evidence="2">
    <location>
        <begin position="4"/>
        <end position="171"/>
    </location>
</feature>
<organism evidence="3 4">
    <name type="scientific">Feifania hominis</name>
    <dbReference type="NCBI Taxonomy" id="2763660"/>
    <lineage>
        <taxon>Bacteria</taxon>
        <taxon>Bacillati</taxon>
        <taxon>Bacillota</taxon>
        <taxon>Clostridia</taxon>
        <taxon>Eubacteriales</taxon>
        <taxon>Feifaniaceae</taxon>
        <taxon>Feifania</taxon>
    </lineage>
</organism>
<dbReference type="CDD" id="cd00885">
    <property type="entry name" value="cinA"/>
    <property type="match status" value="1"/>
</dbReference>
<name>A0A926DDM4_9FIRM</name>
<reference evidence="3" key="1">
    <citation type="submission" date="2020-08" db="EMBL/GenBank/DDBJ databases">
        <title>Genome public.</title>
        <authorList>
            <person name="Liu C."/>
            <person name="Sun Q."/>
        </authorList>
    </citation>
    <scope>NUCLEOTIDE SEQUENCE</scope>
    <source>
        <strain evidence="3">BX7</strain>
    </source>
</reference>
<dbReference type="SUPFAM" id="SSF142433">
    <property type="entry name" value="CinA-like"/>
    <property type="match status" value="1"/>
</dbReference>
<dbReference type="Pfam" id="PF00994">
    <property type="entry name" value="MoCF_biosynth"/>
    <property type="match status" value="1"/>
</dbReference>
<evidence type="ECO:0000313" key="3">
    <source>
        <dbReference type="EMBL" id="MBC8536678.1"/>
    </source>
</evidence>
<dbReference type="EMBL" id="JACRSP010000003">
    <property type="protein sequence ID" value="MBC8536678.1"/>
    <property type="molecule type" value="Genomic_DNA"/>
</dbReference>
<dbReference type="Gene3D" id="3.30.70.2860">
    <property type="match status" value="1"/>
</dbReference>